<protein>
    <submittedName>
        <fullName evidence="1">Uncharacterized protein</fullName>
    </submittedName>
</protein>
<dbReference type="EMBL" id="JYDO01000007">
    <property type="protein sequence ID" value="KRZ79382.1"/>
    <property type="molecule type" value="Genomic_DNA"/>
</dbReference>
<proteinExistence type="predicted"/>
<comment type="caution">
    <text evidence="1">The sequence shown here is derived from an EMBL/GenBank/DDBJ whole genome shotgun (WGS) entry which is preliminary data.</text>
</comment>
<dbReference type="AlphaFoldDB" id="A0A0V1N5S3"/>
<organism evidence="1 2">
    <name type="scientific">Trichinella papuae</name>
    <dbReference type="NCBI Taxonomy" id="268474"/>
    <lineage>
        <taxon>Eukaryota</taxon>
        <taxon>Metazoa</taxon>
        <taxon>Ecdysozoa</taxon>
        <taxon>Nematoda</taxon>
        <taxon>Enoplea</taxon>
        <taxon>Dorylaimia</taxon>
        <taxon>Trichinellida</taxon>
        <taxon>Trichinellidae</taxon>
        <taxon>Trichinella</taxon>
    </lineage>
</organism>
<keyword evidence="2" id="KW-1185">Reference proteome</keyword>
<gene>
    <name evidence="1" type="ORF">T10_10073</name>
</gene>
<evidence type="ECO:0000313" key="2">
    <source>
        <dbReference type="Proteomes" id="UP000054843"/>
    </source>
</evidence>
<accession>A0A0V1N5S3</accession>
<sequence>MPTFMTTIDRVSELEVKWSQVNTSVIRHSRQFQLTAILFLPAEEHCLQTCVYFEVGKLKCCKFPFYVPKAVVGVSVQNKKPFPFADCMLIATHE</sequence>
<evidence type="ECO:0000313" key="1">
    <source>
        <dbReference type="EMBL" id="KRZ79382.1"/>
    </source>
</evidence>
<name>A0A0V1N5S3_9BILA</name>
<dbReference type="Proteomes" id="UP000054843">
    <property type="component" value="Unassembled WGS sequence"/>
</dbReference>
<reference evidence="1 2" key="1">
    <citation type="submission" date="2015-01" db="EMBL/GenBank/DDBJ databases">
        <title>Evolution of Trichinella species and genotypes.</title>
        <authorList>
            <person name="Korhonen P.K."/>
            <person name="Edoardo P."/>
            <person name="Giuseppe L.R."/>
            <person name="Gasser R.B."/>
        </authorList>
    </citation>
    <scope>NUCLEOTIDE SEQUENCE [LARGE SCALE GENOMIC DNA]</scope>
    <source>
        <strain evidence="1">ISS1980</strain>
    </source>
</reference>